<evidence type="ECO:0000256" key="1">
    <source>
        <dbReference type="ARBA" id="ARBA00004651"/>
    </source>
</evidence>
<feature type="domain" description="Methanolan biosynthesis EpsI" evidence="9">
    <location>
        <begin position="321"/>
        <end position="515"/>
    </location>
</feature>
<organism evidence="10 11">
    <name type="scientific">Paremcibacter congregatus</name>
    <dbReference type="NCBI Taxonomy" id="2043170"/>
    <lineage>
        <taxon>Bacteria</taxon>
        <taxon>Pseudomonadati</taxon>
        <taxon>Pseudomonadota</taxon>
        <taxon>Alphaproteobacteria</taxon>
        <taxon>Emcibacterales</taxon>
        <taxon>Emcibacteraceae</taxon>
        <taxon>Paremcibacter</taxon>
    </lineage>
</organism>
<dbReference type="InterPro" id="IPR013426">
    <property type="entry name" value="EpsH-like"/>
</dbReference>
<comment type="subcellular location">
    <subcellularLocation>
        <location evidence="1">Cell membrane</location>
        <topology evidence="1">Multi-pass membrane protein</topology>
    </subcellularLocation>
</comment>
<dbReference type="Pfam" id="PF09721">
    <property type="entry name" value="Exosortase_EpsH"/>
    <property type="match status" value="1"/>
</dbReference>
<keyword evidence="11" id="KW-1185">Reference proteome</keyword>
<sequence>MHENITIGGRDTGTMQQQEITQQWRHAALMLGLAFLTVIVVLFDTVSNLVMTWWDKPEYNHCLLILPIIAYLIHERREVFLKIAPKPSWLGHGIIVAGGGLWLLGDLADANVVRQFGLVILIQGICLAILGPRVVRAFLFPLAYMIFLIPFGDFLVPALQDYTTAFVVTTLNIIDIPVFVEGVFLSIPAGDFHVAEACAGLRFLVATVALGTLMANVAYKTLGRQVLVVILSFLVPVIANGFRASGIVLVAHWSDMKYATGVDHIVFGWIFFAIVLLIFISIAMTFTNRGLNDGYVDFSKAYWTNNESVPVRKFAPFFIAGILLVGLGPLYVSLIEQRYTAYDSYTVQLESGTWGEPREDANWKPFYKNASQEFHLGKSVPDAKPADVPTDVYLGYYKYQTSDVEMIRHGNDVAQNDKWERASTRSLQTEIDGAQKSVNEVVLQSRGGKRLVWYWYWVDGKIITSKYMAKLYEVKAKILGGRLDAAVVALSVPFDNDSFVRRQAQLAKLAATLPPLGNIVASRP</sequence>
<dbReference type="NCBIfam" id="TIGR04178">
    <property type="entry name" value="exo_archaeo"/>
    <property type="match status" value="1"/>
</dbReference>
<comment type="caution">
    <text evidence="10">The sequence shown here is derived from an EMBL/GenBank/DDBJ whole genome shotgun (WGS) entry which is preliminary data.</text>
</comment>
<evidence type="ECO:0000313" key="11">
    <source>
        <dbReference type="Proteomes" id="UP000229730"/>
    </source>
</evidence>
<dbReference type="InParanoid" id="A0A2G4YUN8"/>
<feature type="transmembrane region" description="Helical" evidence="8">
    <location>
        <begin position="111"/>
        <end position="130"/>
    </location>
</feature>
<reference evidence="10 11" key="1">
    <citation type="submission" date="2017-10" db="EMBL/GenBank/DDBJ databases">
        <title>Frigbacter circumglobatus gen. nov. sp. nov., isolated from sediment cultured in situ.</title>
        <authorList>
            <person name="Zhao Z."/>
        </authorList>
    </citation>
    <scope>NUCLEOTIDE SEQUENCE [LARGE SCALE GENOMIC DNA]</scope>
    <source>
        <strain evidence="10 11">ZYL</strain>
    </source>
</reference>
<dbReference type="GO" id="GO:0005886">
    <property type="term" value="C:plasma membrane"/>
    <property type="evidence" value="ECO:0007669"/>
    <property type="project" value="UniProtKB-SubCell"/>
</dbReference>
<keyword evidence="7 8" id="KW-0472">Membrane</keyword>
<dbReference type="NCBIfam" id="TIGR02602">
    <property type="entry name" value="8TM_EpsH"/>
    <property type="match status" value="1"/>
</dbReference>
<feature type="transmembrane region" description="Helical" evidence="8">
    <location>
        <begin position="27"/>
        <end position="46"/>
    </location>
</feature>
<dbReference type="InterPro" id="IPR026392">
    <property type="entry name" value="Exo/Archaeosortase_dom"/>
</dbReference>
<feature type="transmembrane region" description="Helical" evidence="8">
    <location>
        <begin position="137"/>
        <end position="159"/>
    </location>
</feature>
<dbReference type="EMBL" id="PDEM01000009">
    <property type="protein sequence ID" value="PHZ86064.1"/>
    <property type="molecule type" value="Genomic_DNA"/>
</dbReference>
<dbReference type="NCBIfam" id="TIGR02914">
    <property type="entry name" value="EpsI_fam"/>
    <property type="match status" value="1"/>
</dbReference>
<dbReference type="InterPro" id="IPR017540">
    <property type="entry name" value="Exosortase-1"/>
</dbReference>
<dbReference type="InterPro" id="IPR014263">
    <property type="entry name" value="Methanolan_biosynth_EpsI"/>
</dbReference>
<keyword evidence="6 8" id="KW-1133">Transmembrane helix</keyword>
<dbReference type="GO" id="GO:0006508">
    <property type="term" value="P:proteolysis"/>
    <property type="evidence" value="ECO:0007669"/>
    <property type="project" value="UniProtKB-KW"/>
</dbReference>
<keyword evidence="5" id="KW-0378">Hydrolase</keyword>
<evidence type="ECO:0000313" key="10">
    <source>
        <dbReference type="EMBL" id="PHZ86064.1"/>
    </source>
</evidence>
<gene>
    <name evidence="10" type="ORF">CRD36_05175</name>
</gene>
<feature type="transmembrane region" description="Helical" evidence="8">
    <location>
        <begin position="314"/>
        <end position="334"/>
    </location>
</feature>
<dbReference type="AlphaFoldDB" id="A0A2G4YUN8"/>
<dbReference type="Proteomes" id="UP000229730">
    <property type="component" value="Unassembled WGS sequence"/>
</dbReference>
<evidence type="ECO:0000256" key="5">
    <source>
        <dbReference type="ARBA" id="ARBA00022801"/>
    </source>
</evidence>
<dbReference type="InterPro" id="IPR019127">
    <property type="entry name" value="Exosortase"/>
</dbReference>
<protein>
    <recommendedName>
        <fullName evidence="9">Methanolan biosynthesis EpsI domain-containing protein</fullName>
    </recommendedName>
</protein>
<evidence type="ECO:0000256" key="4">
    <source>
        <dbReference type="ARBA" id="ARBA00022692"/>
    </source>
</evidence>
<proteinExistence type="predicted"/>
<evidence type="ECO:0000256" key="2">
    <source>
        <dbReference type="ARBA" id="ARBA00022475"/>
    </source>
</evidence>
<dbReference type="Pfam" id="PF11984">
    <property type="entry name" value="DUF3485"/>
    <property type="match status" value="1"/>
</dbReference>
<feature type="transmembrane region" description="Helical" evidence="8">
    <location>
        <begin position="265"/>
        <end position="286"/>
    </location>
</feature>
<accession>A0A2G4YUN8</accession>
<dbReference type="NCBIfam" id="TIGR03109">
    <property type="entry name" value="exosort_XrtA"/>
    <property type="match status" value="1"/>
</dbReference>
<name>A0A2G4YUN8_9PROT</name>
<dbReference type="GO" id="GO:0008233">
    <property type="term" value="F:peptidase activity"/>
    <property type="evidence" value="ECO:0007669"/>
    <property type="project" value="UniProtKB-KW"/>
</dbReference>
<evidence type="ECO:0000259" key="9">
    <source>
        <dbReference type="Pfam" id="PF11984"/>
    </source>
</evidence>
<keyword evidence="4 8" id="KW-0812">Transmembrane</keyword>
<keyword evidence="3" id="KW-0645">Protease</keyword>
<feature type="transmembrane region" description="Helical" evidence="8">
    <location>
        <begin position="199"/>
        <end position="219"/>
    </location>
</feature>
<feature type="transmembrane region" description="Helical" evidence="8">
    <location>
        <begin position="225"/>
        <end position="253"/>
    </location>
</feature>
<evidence type="ECO:0000256" key="6">
    <source>
        <dbReference type="ARBA" id="ARBA00022989"/>
    </source>
</evidence>
<feature type="transmembrane region" description="Helical" evidence="8">
    <location>
        <begin position="165"/>
        <end position="187"/>
    </location>
</feature>
<evidence type="ECO:0000256" key="8">
    <source>
        <dbReference type="SAM" id="Phobius"/>
    </source>
</evidence>
<evidence type="ECO:0000256" key="3">
    <source>
        <dbReference type="ARBA" id="ARBA00022670"/>
    </source>
</evidence>
<keyword evidence="2" id="KW-1003">Cell membrane</keyword>
<evidence type="ECO:0000256" key="7">
    <source>
        <dbReference type="ARBA" id="ARBA00023136"/>
    </source>
</evidence>
<dbReference type="OrthoDB" id="9797363at2"/>